<comment type="catalytic activity">
    <reaction evidence="2 14">
        <text>adenosylcob(III)inamide phosphate + GTP + H(+) = adenosylcob(III)inamide-GDP + diphosphate</text>
        <dbReference type="Rhea" id="RHEA:22712"/>
        <dbReference type="ChEBI" id="CHEBI:15378"/>
        <dbReference type="ChEBI" id="CHEBI:33019"/>
        <dbReference type="ChEBI" id="CHEBI:37565"/>
        <dbReference type="ChEBI" id="CHEBI:58502"/>
        <dbReference type="ChEBI" id="CHEBI:60487"/>
        <dbReference type="EC" id="2.7.7.62"/>
    </reaction>
</comment>
<feature type="binding site" evidence="16">
    <location>
        <begin position="37"/>
        <end position="39"/>
    </location>
    <ligand>
        <name>GTP</name>
        <dbReference type="ChEBI" id="CHEBI:37565"/>
    </ligand>
</feature>
<accession>A0A1R4GL74</accession>
<dbReference type="NCBIfam" id="NF004469">
    <property type="entry name" value="PRK05800.1"/>
    <property type="match status" value="1"/>
</dbReference>
<dbReference type="AlphaFoldDB" id="A0A1R4GL74"/>
<keyword evidence="11 14" id="KW-0418">Kinase</keyword>
<organism evidence="17 18">
    <name type="scientific">Brevundimonas diminuta 3F5N</name>
    <dbReference type="NCBI Taxonomy" id="1255603"/>
    <lineage>
        <taxon>Bacteria</taxon>
        <taxon>Pseudomonadati</taxon>
        <taxon>Pseudomonadota</taxon>
        <taxon>Alphaproteobacteria</taxon>
        <taxon>Caulobacterales</taxon>
        <taxon>Caulobacteraceae</taxon>
        <taxon>Brevundimonas</taxon>
    </lineage>
</organism>
<comment type="similarity">
    <text evidence="7 14">Belongs to the CobU/CobP family.</text>
</comment>
<evidence type="ECO:0000256" key="15">
    <source>
        <dbReference type="PIRSR" id="PIRSR006135-1"/>
    </source>
</evidence>
<evidence type="ECO:0000256" key="9">
    <source>
        <dbReference type="ARBA" id="ARBA00022679"/>
    </source>
</evidence>
<dbReference type="OrthoDB" id="9788370at2"/>
<dbReference type="UniPathway" id="UPA00148">
    <property type="reaction ID" value="UER00236"/>
</dbReference>
<dbReference type="RefSeq" id="WP_087141521.1">
    <property type="nucleotide sequence ID" value="NZ_FUIE01000079.1"/>
</dbReference>
<keyword evidence="12 14" id="KW-0067">ATP-binding</keyword>
<evidence type="ECO:0000256" key="6">
    <source>
        <dbReference type="ARBA" id="ARBA00005159"/>
    </source>
</evidence>
<evidence type="ECO:0000256" key="2">
    <source>
        <dbReference type="ARBA" id="ARBA00000711"/>
    </source>
</evidence>
<evidence type="ECO:0000256" key="11">
    <source>
        <dbReference type="ARBA" id="ARBA00022777"/>
    </source>
</evidence>
<proteinExistence type="inferred from homology"/>
<dbReference type="EC" id="2.7.7.62" evidence="14"/>
<comment type="pathway">
    <text evidence="6 14">Cofactor biosynthesis; adenosylcobalamin biosynthesis; adenosylcobalamin from cob(II)yrinate a,c-diamide: step 5/7.</text>
</comment>
<dbReference type="PANTHER" id="PTHR34848">
    <property type="match status" value="1"/>
</dbReference>
<dbReference type="EC" id="2.7.1.156" evidence="14"/>
<evidence type="ECO:0000256" key="16">
    <source>
        <dbReference type="PIRSR" id="PIRSR006135-2"/>
    </source>
</evidence>
<evidence type="ECO:0000256" key="3">
    <source>
        <dbReference type="ARBA" id="ARBA00001522"/>
    </source>
</evidence>
<evidence type="ECO:0000256" key="12">
    <source>
        <dbReference type="ARBA" id="ARBA00022840"/>
    </source>
</evidence>
<protein>
    <recommendedName>
        <fullName evidence="14">Bifunctional adenosylcobalamin biosynthesis protein</fullName>
        <ecNumber evidence="14">2.7.1.156</ecNumber>
        <ecNumber evidence="14">2.7.7.62</ecNumber>
    </recommendedName>
</protein>
<evidence type="ECO:0000256" key="10">
    <source>
        <dbReference type="ARBA" id="ARBA00022741"/>
    </source>
</evidence>
<feature type="binding site" evidence="16">
    <location>
        <position position="86"/>
    </location>
    <ligand>
        <name>GTP</name>
        <dbReference type="ChEBI" id="CHEBI:37565"/>
    </ligand>
</feature>
<evidence type="ECO:0000256" key="1">
    <source>
        <dbReference type="ARBA" id="ARBA00000312"/>
    </source>
</evidence>
<keyword evidence="8 14" id="KW-0169">Cobalamin biosynthesis</keyword>
<evidence type="ECO:0000256" key="13">
    <source>
        <dbReference type="ARBA" id="ARBA00023134"/>
    </source>
</evidence>
<evidence type="ECO:0000313" key="17">
    <source>
        <dbReference type="EMBL" id="SJM68900.1"/>
    </source>
</evidence>
<sequence length="173" mass="18786">MALTLVLGGARSGKSGYAQRQAEQAAEAARRPPVFIATAEAFDDEMRDRIARHQAERGDVWRRVEAPLDLAEAVRALSAEDVAVVDCLTLWLSNQMLGERDLVAAVDDLTQALVACPAALWVVSNEVGWSLVPDNPLGRRFRDEAGRLNQRIAAVADTACLIVAGMRLPLQNI</sequence>
<dbReference type="CDD" id="cd00544">
    <property type="entry name" value="CobU"/>
    <property type="match status" value="1"/>
</dbReference>
<comment type="catalytic activity">
    <reaction evidence="1 14">
        <text>adenosylcob(III)inamide + ATP = adenosylcob(III)inamide phosphate + ADP + H(+)</text>
        <dbReference type="Rhea" id="RHEA:15769"/>
        <dbReference type="ChEBI" id="CHEBI:2480"/>
        <dbReference type="ChEBI" id="CHEBI:15378"/>
        <dbReference type="ChEBI" id="CHEBI:30616"/>
        <dbReference type="ChEBI" id="CHEBI:58502"/>
        <dbReference type="ChEBI" id="CHEBI:456216"/>
        <dbReference type="EC" id="2.7.1.156"/>
    </reaction>
</comment>
<keyword evidence="10 14" id="KW-0547">Nucleotide-binding</keyword>
<dbReference type="PANTHER" id="PTHR34848:SF1">
    <property type="entry name" value="BIFUNCTIONAL ADENOSYLCOBALAMIN BIOSYNTHESIS PROTEIN COBU"/>
    <property type="match status" value="1"/>
</dbReference>
<feature type="binding site" evidence="16">
    <location>
        <begin position="8"/>
        <end position="15"/>
    </location>
    <ligand>
        <name>GTP</name>
        <dbReference type="ChEBI" id="CHEBI:37565"/>
    </ligand>
</feature>
<dbReference type="GO" id="GO:0005525">
    <property type="term" value="F:GTP binding"/>
    <property type="evidence" value="ECO:0007669"/>
    <property type="project" value="UniProtKB-UniRule"/>
</dbReference>
<keyword evidence="13 14" id="KW-0342">GTP-binding</keyword>
<dbReference type="InterPro" id="IPR027417">
    <property type="entry name" value="P-loop_NTPase"/>
</dbReference>
<dbReference type="PIRSF" id="PIRSF006135">
    <property type="entry name" value="CobU"/>
    <property type="match status" value="1"/>
</dbReference>
<dbReference type="GO" id="GO:0043752">
    <property type="term" value="F:adenosylcobinamide kinase activity"/>
    <property type="evidence" value="ECO:0007669"/>
    <property type="project" value="UniProtKB-EC"/>
</dbReference>
<evidence type="ECO:0000256" key="14">
    <source>
        <dbReference type="PIRNR" id="PIRNR006135"/>
    </source>
</evidence>
<keyword evidence="9 14" id="KW-0808">Transferase</keyword>
<feature type="active site" description="GMP-histidine intermediate" evidence="15">
    <location>
        <position position="53"/>
    </location>
</feature>
<dbReference type="Pfam" id="PF02283">
    <property type="entry name" value="CobU"/>
    <property type="match status" value="1"/>
</dbReference>
<dbReference type="SUPFAM" id="SSF52540">
    <property type="entry name" value="P-loop containing nucleoside triphosphate hydrolases"/>
    <property type="match status" value="1"/>
</dbReference>
<dbReference type="GO" id="GO:0005524">
    <property type="term" value="F:ATP binding"/>
    <property type="evidence" value="ECO:0007669"/>
    <property type="project" value="UniProtKB-UniRule"/>
</dbReference>
<dbReference type="Proteomes" id="UP000195766">
    <property type="component" value="Unassembled WGS sequence"/>
</dbReference>
<name>A0A1R4GL74_BREDI</name>
<evidence type="ECO:0000256" key="8">
    <source>
        <dbReference type="ARBA" id="ARBA00022573"/>
    </source>
</evidence>
<dbReference type="InterPro" id="IPR003203">
    <property type="entry name" value="CobU/CobP"/>
</dbReference>
<evidence type="ECO:0000313" key="18">
    <source>
        <dbReference type="Proteomes" id="UP000195766"/>
    </source>
</evidence>
<dbReference type="Gene3D" id="3.40.50.300">
    <property type="entry name" value="P-loop containing nucleotide triphosphate hydrolases"/>
    <property type="match status" value="1"/>
</dbReference>
<dbReference type="GO" id="GO:0008820">
    <property type="term" value="F:cobinamide phosphate guanylyltransferase activity"/>
    <property type="evidence" value="ECO:0007669"/>
    <property type="project" value="UniProtKB-UniRule"/>
</dbReference>
<evidence type="ECO:0000256" key="4">
    <source>
        <dbReference type="ARBA" id="ARBA00003889"/>
    </source>
</evidence>
<gene>
    <name evidence="17" type="ORF">FM111_13695</name>
</gene>
<dbReference type="EMBL" id="FUIE01000079">
    <property type="protein sequence ID" value="SJM68900.1"/>
    <property type="molecule type" value="Genomic_DNA"/>
</dbReference>
<comment type="pathway">
    <text evidence="5 14">Cofactor biosynthesis; adenosylcobalamin biosynthesis; adenosylcobalamin from cob(II)yrinate a,c-diamide: step 6/7.</text>
</comment>
<feature type="binding site" evidence="16">
    <location>
        <position position="65"/>
    </location>
    <ligand>
        <name>GTP</name>
        <dbReference type="ChEBI" id="CHEBI:37565"/>
    </ligand>
</feature>
<dbReference type="GO" id="GO:0009236">
    <property type="term" value="P:cobalamin biosynthetic process"/>
    <property type="evidence" value="ECO:0007669"/>
    <property type="project" value="UniProtKB-UniRule"/>
</dbReference>
<keyword evidence="17" id="KW-0548">Nucleotidyltransferase</keyword>
<evidence type="ECO:0000256" key="5">
    <source>
        <dbReference type="ARBA" id="ARBA00004692"/>
    </source>
</evidence>
<comment type="catalytic activity">
    <reaction evidence="3">
        <text>adenosylcob(III)inamide + GTP = adenosylcob(III)inamide phosphate + GDP + H(+)</text>
        <dbReference type="Rhea" id="RHEA:15765"/>
        <dbReference type="ChEBI" id="CHEBI:2480"/>
        <dbReference type="ChEBI" id="CHEBI:15378"/>
        <dbReference type="ChEBI" id="CHEBI:37565"/>
        <dbReference type="ChEBI" id="CHEBI:58189"/>
        <dbReference type="ChEBI" id="CHEBI:58502"/>
        <dbReference type="EC" id="2.7.1.156"/>
    </reaction>
</comment>
<evidence type="ECO:0000256" key="7">
    <source>
        <dbReference type="ARBA" id="ARBA00007490"/>
    </source>
</evidence>
<comment type="function">
    <text evidence="4 14">Catalyzes ATP-dependent phosphorylation of adenosylcobinamide and addition of GMP to adenosylcobinamide phosphate.</text>
</comment>
<reference evidence="17 18" key="1">
    <citation type="submission" date="2017-02" db="EMBL/GenBank/DDBJ databases">
        <authorList>
            <person name="Peterson S.W."/>
        </authorList>
    </citation>
    <scope>NUCLEOTIDE SEQUENCE [LARGE SCALE GENOMIC DNA]</scope>
    <source>
        <strain evidence="17 18">3F5N</strain>
    </source>
</reference>